<dbReference type="Proteomes" id="UP000032679">
    <property type="component" value="Unassembled WGS sequence"/>
</dbReference>
<dbReference type="PANTHER" id="PTHR23513">
    <property type="entry name" value="INTEGRAL MEMBRANE EFFLUX PROTEIN-RELATED"/>
    <property type="match status" value="1"/>
</dbReference>
<feature type="transmembrane region" description="Helical" evidence="7">
    <location>
        <begin position="317"/>
        <end position="340"/>
    </location>
</feature>
<keyword evidence="4 7" id="KW-0812">Transmembrane</keyword>
<evidence type="ECO:0000256" key="6">
    <source>
        <dbReference type="ARBA" id="ARBA00023136"/>
    </source>
</evidence>
<evidence type="ECO:0000256" key="4">
    <source>
        <dbReference type="ARBA" id="ARBA00022692"/>
    </source>
</evidence>
<evidence type="ECO:0000313" key="10">
    <source>
        <dbReference type="Proteomes" id="UP000032679"/>
    </source>
</evidence>
<name>A0A0D6MH13_9PROT</name>
<comment type="subcellular location">
    <subcellularLocation>
        <location evidence="1">Cell membrane</location>
        <topology evidence="1">Multi-pass membrane protein</topology>
    </subcellularLocation>
</comment>
<organism evidence="9 10">
    <name type="scientific">Tanticharoenia sakaeratensis NBRC 103193</name>
    <dbReference type="NCBI Taxonomy" id="1231623"/>
    <lineage>
        <taxon>Bacteria</taxon>
        <taxon>Pseudomonadati</taxon>
        <taxon>Pseudomonadota</taxon>
        <taxon>Alphaproteobacteria</taxon>
        <taxon>Acetobacterales</taxon>
        <taxon>Acetobacteraceae</taxon>
        <taxon>Tanticharoenia</taxon>
    </lineage>
</organism>
<evidence type="ECO:0000256" key="3">
    <source>
        <dbReference type="ARBA" id="ARBA00022475"/>
    </source>
</evidence>
<feature type="transmembrane region" description="Helical" evidence="7">
    <location>
        <begin position="230"/>
        <end position="250"/>
    </location>
</feature>
<dbReference type="AlphaFoldDB" id="A0A0D6MH13"/>
<dbReference type="CDD" id="cd06173">
    <property type="entry name" value="MFS_MefA_like"/>
    <property type="match status" value="1"/>
</dbReference>
<feature type="transmembrane region" description="Helical" evidence="7">
    <location>
        <begin position="346"/>
        <end position="364"/>
    </location>
</feature>
<keyword evidence="5 7" id="KW-1133">Transmembrane helix</keyword>
<feature type="transmembrane region" description="Helical" evidence="7">
    <location>
        <begin position="257"/>
        <end position="277"/>
    </location>
</feature>
<feature type="transmembrane region" description="Helical" evidence="7">
    <location>
        <begin position="59"/>
        <end position="79"/>
    </location>
</feature>
<dbReference type="PANTHER" id="PTHR23513:SF11">
    <property type="entry name" value="STAPHYLOFERRIN A TRANSPORTER"/>
    <property type="match status" value="1"/>
</dbReference>
<evidence type="ECO:0000256" key="2">
    <source>
        <dbReference type="ARBA" id="ARBA00022448"/>
    </source>
</evidence>
<dbReference type="InterPro" id="IPR036259">
    <property type="entry name" value="MFS_trans_sf"/>
</dbReference>
<keyword evidence="6 7" id="KW-0472">Membrane</keyword>
<dbReference type="GO" id="GO:0005886">
    <property type="term" value="C:plasma membrane"/>
    <property type="evidence" value="ECO:0007669"/>
    <property type="project" value="UniProtKB-SubCell"/>
</dbReference>
<proteinExistence type="predicted"/>
<protein>
    <recommendedName>
        <fullName evidence="8">Major facilitator superfamily (MFS) profile domain-containing protein</fullName>
    </recommendedName>
</protein>
<evidence type="ECO:0000259" key="8">
    <source>
        <dbReference type="PROSITE" id="PS50850"/>
    </source>
</evidence>
<dbReference type="STRING" id="1231623.Tasa_002_020"/>
<evidence type="ECO:0000256" key="5">
    <source>
        <dbReference type="ARBA" id="ARBA00022989"/>
    </source>
</evidence>
<dbReference type="SUPFAM" id="SSF103473">
    <property type="entry name" value="MFS general substrate transporter"/>
    <property type="match status" value="1"/>
</dbReference>
<keyword evidence="3" id="KW-1003">Cell membrane</keyword>
<comment type="caution">
    <text evidence="9">The sequence shown here is derived from an EMBL/GenBank/DDBJ whole genome shotgun (WGS) entry which is preliminary data.</text>
</comment>
<feature type="transmembrane region" description="Helical" evidence="7">
    <location>
        <begin position="200"/>
        <end position="224"/>
    </location>
</feature>
<dbReference type="InterPro" id="IPR010290">
    <property type="entry name" value="TM_effector"/>
</dbReference>
<reference evidence="9 10" key="1">
    <citation type="submission" date="2012-10" db="EMBL/GenBank/DDBJ databases">
        <title>Genome sequencing of Tanticharoenia sakaeratensis NBRC 103193.</title>
        <authorList>
            <person name="Azuma Y."/>
            <person name="Hadano H."/>
            <person name="Hirakawa H."/>
            <person name="Matsushita K."/>
        </authorList>
    </citation>
    <scope>NUCLEOTIDE SEQUENCE [LARGE SCALE GENOMIC DNA]</scope>
    <source>
        <strain evidence="9 10">NBRC 103193</strain>
    </source>
</reference>
<dbReference type="GO" id="GO:0022857">
    <property type="term" value="F:transmembrane transporter activity"/>
    <property type="evidence" value="ECO:0007669"/>
    <property type="project" value="InterPro"/>
</dbReference>
<evidence type="ECO:0000313" key="9">
    <source>
        <dbReference type="EMBL" id="GAN52740.1"/>
    </source>
</evidence>
<dbReference type="InterPro" id="IPR020846">
    <property type="entry name" value="MFS_dom"/>
</dbReference>
<feature type="transmembrane region" description="Helical" evidence="7">
    <location>
        <begin position="283"/>
        <end position="305"/>
    </location>
</feature>
<accession>A0A0D6MH13</accession>
<keyword evidence="2" id="KW-0813">Transport</keyword>
<dbReference type="PROSITE" id="PS50850">
    <property type="entry name" value="MFS"/>
    <property type="match status" value="1"/>
</dbReference>
<dbReference type="EMBL" id="BALE01000002">
    <property type="protein sequence ID" value="GAN52740.1"/>
    <property type="molecule type" value="Genomic_DNA"/>
</dbReference>
<gene>
    <name evidence="9" type="ORF">Tasa_002_020</name>
</gene>
<sequence>MQRTAQDWLVLTELSNHDATSVGFVMALQFAPQILFLPWTGYAADRLDRRRLLMTTQGLMGALAIGLGLLTVAGVVRLWEVDVFAFLFGTVAAFDAPVRQTFVADLVGEEDLANAVALNSTSFNAGRMLGPAVAGLCIAATGSGWAFLLNGASFFAVLVSLRFLRVHELHASRQAARGASGLLDGFRYVWARDDLRAATLMLLVIGTFGLNFQIYIATMAVSVFHVGATHYGALNSAMAVGTICGALMAARRARATFASLAVGAAAFGIGCGCAALAPTYVVFAIVLAATGVATQTLTTTSNSFMQLASAPAMRGRVMAIRLAVALGGTPVGAPIAGFVADHWGPRWSLALAALSGIIAAGIALRHLTRPQPSRSFD</sequence>
<dbReference type="Gene3D" id="1.20.1250.20">
    <property type="entry name" value="MFS general substrate transporter like domains"/>
    <property type="match status" value="1"/>
</dbReference>
<dbReference type="Pfam" id="PF05977">
    <property type="entry name" value="MFS_3"/>
    <property type="match status" value="1"/>
</dbReference>
<feature type="domain" description="Major facilitator superfamily (MFS) profile" evidence="8">
    <location>
        <begin position="1"/>
        <end position="373"/>
    </location>
</feature>
<feature type="transmembrane region" description="Helical" evidence="7">
    <location>
        <begin position="145"/>
        <end position="164"/>
    </location>
</feature>
<evidence type="ECO:0000256" key="1">
    <source>
        <dbReference type="ARBA" id="ARBA00004651"/>
    </source>
</evidence>
<evidence type="ECO:0000256" key="7">
    <source>
        <dbReference type="SAM" id="Phobius"/>
    </source>
</evidence>
<keyword evidence="10" id="KW-1185">Reference proteome</keyword>